<evidence type="ECO:0000313" key="1">
    <source>
        <dbReference type="EMBL" id="GAA3822138.1"/>
    </source>
</evidence>
<dbReference type="RefSeq" id="WP_344775804.1">
    <property type="nucleotide sequence ID" value="NZ_BAABAH010000008.1"/>
</dbReference>
<comment type="caution">
    <text evidence="1">The sequence shown here is derived from an EMBL/GenBank/DDBJ whole genome shotgun (WGS) entry which is preliminary data.</text>
</comment>
<gene>
    <name evidence="1" type="ORF">GCM10022242_24640</name>
</gene>
<protein>
    <recommendedName>
        <fullName evidence="3">O-acyltransferase WSD1 C-terminal domain-containing protein</fullName>
    </recommendedName>
</protein>
<accession>A0ABP7IMG1</accession>
<dbReference type="EMBL" id="BAABAH010000008">
    <property type="protein sequence ID" value="GAA3822138.1"/>
    <property type="molecule type" value="Genomic_DNA"/>
</dbReference>
<organism evidence="1 2">
    <name type="scientific">Nocardioides panacisoli</name>
    <dbReference type="NCBI Taxonomy" id="627624"/>
    <lineage>
        <taxon>Bacteria</taxon>
        <taxon>Bacillati</taxon>
        <taxon>Actinomycetota</taxon>
        <taxon>Actinomycetes</taxon>
        <taxon>Propionibacteriales</taxon>
        <taxon>Nocardioidaceae</taxon>
        <taxon>Nocardioides</taxon>
    </lineage>
</organism>
<reference evidence="2" key="1">
    <citation type="journal article" date="2019" name="Int. J. Syst. Evol. Microbiol.">
        <title>The Global Catalogue of Microorganisms (GCM) 10K type strain sequencing project: providing services to taxonomists for standard genome sequencing and annotation.</title>
        <authorList>
            <consortium name="The Broad Institute Genomics Platform"/>
            <consortium name="The Broad Institute Genome Sequencing Center for Infectious Disease"/>
            <person name="Wu L."/>
            <person name="Ma J."/>
        </authorList>
    </citation>
    <scope>NUCLEOTIDE SEQUENCE [LARGE SCALE GENOMIC DNA]</scope>
    <source>
        <strain evidence="2">JCM 16953</strain>
    </source>
</reference>
<keyword evidence="2" id="KW-1185">Reference proteome</keyword>
<name>A0ABP7IMG1_9ACTN</name>
<proteinExistence type="predicted"/>
<dbReference type="Proteomes" id="UP001501821">
    <property type="component" value="Unassembled WGS sequence"/>
</dbReference>
<evidence type="ECO:0008006" key="3">
    <source>
        <dbReference type="Google" id="ProtNLM"/>
    </source>
</evidence>
<sequence>MTDRAWVADPGIGWRILLTARLAVPLAPAAAGSALRALCHEHDWDPAEPVVGDELTSVRAELAAPHPAPVRVGLAGPELVVSAHHSAADGLGLLEVLSSLTGAPVSSDARGAGRRPPGAGLARTVGRRLTEVALHPPAPVTSPSPPQPARGDVLVEGDAPPGLRTADLVQAAAGAVVAHQQAVGRRARHVAIAIGVGAPAGPGDRIGDRSGLIRLRDVERLDLAAIREAVRNAPLETPPGGGRERPVLDRLATTGLRVLAPRLGSSMLVSHLGEVTADQAERLAFHPVTAGGSGISLGAVGHRGRTTITLRARATRWSEDGLQELLEAVLVRLRR</sequence>
<evidence type="ECO:0000313" key="2">
    <source>
        <dbReference type="Proteomes" id="UP001501821"/>
    </source>
</evidence>